<dbReference type="GO" id="GO:0043190">
    <property type="term" value="C:ATP-binding cassette (ABC) transporter complex"/>
    <property type="evidence" value="ECO:0007669"/>
    <property type="project" value="InterPro"/>
</dbReference>
<dbReference type="PROSITE" id="PS00141">
    <property type="entry name" value="ASP_PROTEASE"/>
    <property type="match status" value="1"/>
</dbReference>
<dbReference type="InterPro" id="IPR030678">
    <property type="entry name" value="Peptide/Ni-bd"/>
</dbReference>
<dbReference type="InterPro" id="IPR039424">
    <property type="entry name" value="SBP_5"/>
</dbReference>
<dbReference type="SUPFAM" id="SSF53850">
    <property type="entry name" value="Periplasmic binding protein-like II"/>
    <property type="match status" value="1"/>
</dbReference>
<dbReference type="Gene3D" id="3.40.190.10">
    <property type="entry name" value="Periplasmic binding protein-like II"/>
    <property type="match status" value="1"/>
</dbReference>
<dbReference type="PANTHER" id="PTHR30290">
    <property type="entry name" value="PERIPLASMIC BINDING COMPONENT OF ABC TRANSPORTER"/>
    <property type="match status" value="1"/>
</dbReference>
<dbReference type="InterPro" id="IPR001969">
    <property type="entry name" value="Aspartic_peptidase_AS"/>
</dbReference>
<dbReference type="OrthoDB" id="5240629at2"/>
<gene>
    <name evidence="3" type="ORF">SAMN04488563_6271</name>
</gene>
<evidence type="ECO:0000313" key="4">
    <source>
        <dbReference type="Proteomes" id="UP000182977"/>
    </source>
</evidence>
<proteinExistence type="predicted"/>
<dbReference type="Pfam" id="PF00496">
    <property type="entry name" value="SBP_bac_5"/>
    <property type="match status" value="1"/>
</dbReference>
<reference evidence="4" key="1">
    <citation type="submission" date="2016-10" db="EMBL/GenBank/DDBJ databases">
        <authorList>
            <person name="Varghese N."/>
            <person name="Submissions S."/>
        </authorList>
    </citation>
    <scope>NUCLEOTIDE SEQUENCE [LARGE SCALE GENOMIC DNA]</scope>
    <source>
        <strain evidence="4">DSM 45079</strain>
    </source>
</reference>
<evidence type="ECO:0000256" key="1">
    <source>
        <dbReference type="SAM" id="SignalP"/>
    </source>
</evidence>
<dbReference type="InterPro" id="IPR000914">
    <property type="entry name" value="SBP_5_dom"/>
</dbReference>
<protein>
    <submittedName>
        <fullName evidence="3">Peptide/nickel transport system substrate-binding protein</fullName>
    </submittedName>
</protein>
<feature type="domain" description="Solute-binding protein family 5" evidence="2">
    <location>
        <begin position="97"/>
        <end position="493"/>
    </location>
</feature>
<dbReference type="AlphaFoldDB" id="A0A1H2LJB7"/>
<feature type="signal peptide" evidence="1">
    <location>
        <begin position="1"/>
        <end position="33"/>
    </location>
</feature>
<keyword evidence="4" id="KW-1185">Reference proteome</keyword>
<dbReference type="GO" id="GO:1904680">
    <property type="term" value="F:peptide transmembrane transporter activity"/>
    <property type="evidence" value="ECO:0007669"/>
    <property type="project" value="TreeGrafter"/>
</dbReference>
<dbReference type="STRING" id="419479.SAMN04488563_6271"/>
<dbReference type="Gene3D" id="3.10.105.10">
    <property type="entry name" value="Dipeptide-binding Protein, Domain 3"/>
    <property type="match status" value="1"/>
</dbReference>
<dbReference type="GO" id="GO:0004190">
    <property type="term" value="F:aspartic-type endopeptidase activity"/>
    <property type="evidence" value="ECO:0007669"/>
    <property type="project" value="InterPro"/>
</dbReference>
<name>A0A1H2LJB7_9ACTN</name>
<sequence length="578" mass="59892">MIDGAQTPVRSRQGALRAPALMAALATALVAAACSATTQSDEPAAGGTLHYLSSQPEFTHLDPQRMYLPEDIAFATSFLQRTLTAYSYDADPADVQLVADLATDTGSANDDATEWSFTLRDGVTFEDGSAITCTDVKFGVSRAFDPEFILTSGISRAIRLLDVPAGPDGNPVYTGPYTTDPGDVAAFDRAVSCSGDDRTVTFRLARPAGDFGDAVSTPAFGPVPEGTPAGVGYDTAPVSSGPYRVDQDAGEHLTLVRNDAWDRDTDPLRPAYPDRVEVQLDLDPDELDQRMIADSGADRTAIAAAVDPAAASAFPRDDALDDRTVTGPGLGVRYLAINTARVPLTGHRRAIAAAVDRAALHEALGGDVGGTPADGLLPHGLRSEDAAAASGSPGAGPPAGDPARAQTLLAEAGAPMPPLSFAFLDTPANQAAATVLQQSLGTAGITLDTVPMGPAEYYPAIQDPQSPHALMLGSWAPTWMDGATVADLLTPAGGAANLSRYDDAAFTADADAASGELDPAARAAAWSELDARAVADAVVVPLRFDQQLRLVGSQVRDAHAWAPYGSVAFGAVWVEPED</sequence>
<keyword evidence="1" id="KW-0732">Signal</keyword>
<dbReference type="EMBL" id="LT629791">
    <property type="protein sequence ID" value="SDU81110.1"/>
    <property type="molecule type" value="Genomic_DNA"/>
</dbReference>
<dbReference type="GO" id="GO:0006508">
    <property type="term" value="P:proteolysis"/>
    <property type="evidence" value="ECO:0007669"/>
    <property type="project" value="InterPro"/>
</dbReference>
<dbReference type="RefSeq" id="WP_082155228.1">
    <property type="nucleotide sequence ID" value="NZ_KQ061228.1"/>
</dbReference>
<dbReference type="GO" id="GO:0042597">
    <property type="term" value="C:periplasmic space"/>
    <property type="evidence" value="ECO:0007669"/>
    <property type="project" value="UniProtKB-ARBA"/>
</dbReference>
<evidence type="ECO:0000259" key="2">
    <source>
        <dbReference type="Pfam" id="PF00496"/>
    </source>
</evidence>
<organism evidence="3 4">
    <name type="scientific">Jiangella alkaliphila</name>
    <dbReference type="NCBI Taxonomy" id="419479"/>
    <lineage>
        <taxon>Bacteria</taxon>
        <taxon>Bacillati</taxon>
        <taxon>Actinomycetota</taxon>
        <taxon>Actinomycetes</taxon>
        <taxon>Jiangellales</taxon>
        <taxon>Jiangellaceae</taxon>
        <taxon>Jiangella</taxon>
    </lineage>
</organism>
<dbReference type="Proteomes" id="UP000182977">
    <property type="component" value="Chromosome I"/>
</dbReference>
<dbReference type="PANTHER" id="PTHR30290:SF83">
    <property type="entry name" value="ABC TRANSPORTER SUBSTRATE-BINDING PROTEIN"/>
    <property type="match status" value="1"/>
</dbReference>
<dbReference type="PIRSF" id="PIRSF002741">
    <property type="entry name" value="MppA"/>
    <property type="match status" value="1"/>
</dbReference>
<evidence type="ECO:0000313" key="3">
    <source>
        <dbReference type="EMBL" id="SDU81110.1"/>
    </source>
</evidence>
<dbReference type="GO" id="GO:0015833">
    <property type="term" value="P:peptide transport"/>
    <property type="evidence" value="ECO:0007669"/>
    <property type="project" value="TreeGrafter"/>
</dbReference>
<accession>A0A1H2LJB7</accession>
<feature type="chain" id="PRO_5038924616" evidence="1">
    <location>
        <begin position="34"/>
        <end position="578"/>
    </location>
</feature>